<feature type="domain" description="Metalloenzyme" evidence="2">
    <location>
        <begin position="201"/>
        <end position="282"/>
    </location>
</feature>
<dbReference type="Proteomes" id="UP000009168">
    <property type="component" value="Unassembled WGS sequence"/>
</dbReference>
<protein>
    <submittedName>
        <fullName evidence="3">Type I phosphodiesterase/nucleotide pyrophosphatase</fullName>
    </submittedName>
</protein>
<dbReference type="GO" id="GO:0005789">
    <property type="term" value="C:endoplasmic reticulum membrane"/>
    <property type="evidence" value="ECO:0007669"/>
    <property type="project" value="TreeGrafter"/>
</dbReference>
<keyword evidence="1" id="KW-0472">Membrane</keyword>
<dbReference type="KEGG" id="tet:TTHERM_00590410"/>
<evidence type="ECO:0000313" key="3">
    <source>
        <dbReference type="EMBL" id="EAR99704.2"/>
    </source>
</evidence>
<dbReference type="InterPro" id="IPR017850">
    <property type="entry name" value="Alkaline_phosphatase_core_sf"/>
</dbReference>
<dbReference type="Gene3D" id="3.40.720.10">
    <property type="entry name" value="Alkaline Phosphatase, subunit A"/>
    <property type="match status" value="1"/>
</dbReference>
<keyword evidence="1" id="KW-0812">Transmembrane</keyword>
<organism evidence="3 4">
    <name type="scientific">Tetrahymena thermophila (strain SB210)</name>
    <dbReference type="NCBI Taxonomy" id="312017"/>
    <lineage>
        <taxon>Eukaryota</taxon>
        <taxon>Sar</taxon>
        <taxon>Alveolata</taxon>
        <taxon>Ciliophora</taxon>
        <taxon>Intramacronucleata</taxon>
        <taxon>Oligohymenophorea</taxon>
        <taxon>Hymenostomatida</taxon>
        <taxon>Tetrahymenina</taxon>
        <taxon>Tetrahymenidae</taxon>
        <taxon>Tetrahymena</taxon>
    </lineage>
</organism>
<name>I7M8U8_TETTS</name>
<dbReference type="AlphaFoldDB" id="I7M8U8"/>
<dbReference type="InParanoid" id="I7M8U8"/>
<dbReference type="SUPFAM" id="SSF53649">
    <property type="entry name" value="Alkaline phosphatase-like"/>
    <property type="match status" value="1"/>
</dbReference>
<dbReference type="PANTHER" id="PTHR23071">
    <property type="entry name" value="PHOSPHATIDYLINOSITOL GLYCAN"/>
    <property type="match status" value="1"/>
</dbReference>
<evidence type="ECO:0000256" key="1">
    <source>
        <dbReference type="SAM" id="Phobius"/>
    </source>
</evidence>
<feature type="transmembrane region" description="Helical" evidence="1">
    <location>
        <begin position="498"/>
        <end position="515"/>
    </location>
</feature>
<dbReference type="GO" id="GO:0051377">
    <property type="term" value="F:mannose-ethanolamine phosphotransferase activity"/>
    <property type="evidence" value="ECO:0007669"/>
    <property type="project" value="TreeGrafter"/>
</dbReference>
<dbReference type="PANTHER" id="PTHR23071:SF1">
    <property type="entry name" value="GPI ETHANOLAMINE PHOSPHATE TRANSFERASE 3"/>
    <property type="match status" value="1"/>
</dbReference>
<sequence length="580" mass="68723">MKTILAFEIVLFLLTAVLLYQISFSYIEISEKSPKNQRDESFIFPKNFTHLKTPLYSRVIFIILDGITYDYVDSRIKEIPDVKEDCDIHIHQMKIFNDILNENPESAVFQRLEIEPPPKTEIKIQTYLKGTNPVVFSMKIPEQNPHQIKMQDSLLYQIGQADHLKESYGFLTFYLYDYLGYQLKINQFALNPYYKSYEQLKQSENLRVQEYINIIKSKNYDTLFIYEGLFDEITHNEDMHTQNGLDAQRRIDMILREVAQNMDDDALMVVVSDHGKQESGSHSDCRNENIKVCNALFFAYTKKGFIKNDKFIESLRRIETDSRISSQGELFSAHESMISSTISNILNIPISFVNSGRSLFEIYPKSKFENRIEMLQRILQDSFTTLQQQVELYRYIQDIRQTYDDSYFQQIIDKVFDIEILLYYETKDVIIYSEERLEETITRIVNIQNLIQKSLYEDTQFYSYKLLVFGVIFGACVCLAIVFQSFQELIWKNSQYKDFLFILIMTAHSCYSYFMNEKNDLEVYGCQLSLILLIYQSFKVYKNIEKMLYLITFVVLNLLIYCRNQFLSFKSSIFKIRQKE</sequence>
<feature type="transmembrane region" description="Helical" evidence="1">
    <location>
        <begin position="462"/>
        <end position="486"/>
    </location>
</feature>
<dbReference type="EMBL" id="GG662637">
    <property type="protein sequence ID" value="EAR99704.2"/>
    <property type="molecule type" value="Genomic_DNA"/>
</dbReference>
<gene>
    <name evidence="3" type="ORF">TTHERM_00590410</name>
</gene>
<dbReference type="OrthoDB" id="272139at2759"/>
<dbReference type="InterPro" id="IPR039524">
    <property type="entry name" value="PIGO/GPI13"/>
</dbReference>
<proteinExistence type="predicted"/>
<dbReference type="eggNOG" id="KOG2126">
    <property type="taxonomic scope" value="Eukaryota"/>
</dbReference>
<feature type="transmembrane region" description="Helical" evidence="1">
    <location>
        <begin position="547"/>
        <end position="566"/>
    </location>
</feature>
<keyword evidence="4" id="KW-1185">Reference proteome</keyword>
<dbReference type="Pfam" id="PF01676">
    <property type="entry name" value="Metalloenzyme"/>
    <property type="match status" value="1"/>
</dbReference>
<keyword evidence="1" id="KW-1133">Transmembrane helix</keyword>
<evidence type="ECO:0000259" key="2">
    <source>
        <dbReference type="Pfam" id="PF01676"/>
    </source>
</evidence>
<dbReference type="InterPro" id="IPR006124">
    <property type="entry name" value="Metalloenzyme"/>
</dbReference>
<dbReference type="STRING" id="312017.I7M8U8"/>
<accession>I7M8U8</accession>
<dbReference type="GeneID" id="7841094"/>
<reference evidence="4" key="1">
    <citation type="journal article" date="2006" name="PLoS Biol.">
        <title>Macronuclear genome sequence of the ciliate Tetrahymena thermophila, a model eukaryote.</title>
        <authorList>
            <person name="Eisen J.A."/>
            <person name="Coyne R.S."/>
            <person name="Wu M."/>
            <person name="Wu D."/>
            <person name="Thiagarajan M."/>
            <person name="Wortman J.R."/>
            <person name="Badger J.H."/>
            <person name="Ren Q."/>
            <person name="Amedeo P."/>
            <person name="Jones K.M."/>
            <person name="Tallon L.J."/>
            <person name="Delcher A.L."/>
            <person name="Salzberg S.L."/>
            <person name="Silva J.C."/>
            <person name="Haas B.J."/>
            <person name="Majoros W.H."/>
            <person name="Farzad M."/>
            <person name="Carlton J.M."/>
            <person name="Smith R.K. Jr."/>
            <person name="Garg J."/>
            <person name="Pearlman R.E."/>
            <person name="Karrer K.M."/>
            <person name="Sun L."/>
            <person name="Manning G."/>
            <person name="Elde N.C."/>
            <person name="Turkewitz A.P."/>
            <person name="Asai D.J."/>
            <person name="Wilkes D.E."/>
            <person name="Wang Y."/>
            <person name="Cai H."/>
            <person name="Collins K."/>
            <person name="Stewart B.A."/>
            <person name="Lee S.R."/>
            <person name="Wilamowska K."/>
            <person name="Weinberg Z."/>
            <person name="Ruzzo W.L."/>
            <person name="Wloga D."/>
            <person name="Gaertig J."/>
            <person name="Frankel J."/>
            <person name="Tsao C.-C."/>
            <person name="Gorovsky M.A."/>
            <person name="Keeling P.J."/>
            <person name="Waller R.F."/>
            <person name="Patron N.J."/>
            <person name="Cherry J.M."/>
            <person name="Stover N.A."/>
            <person name="Krieger C.J."/>
            <person name="del Toro C."/>
            <person name="Ryder H.F."/>
            <person name="Williamson S.C."/>
            <person name="Barbeau R.A."/>
            <person name="Hamilton E.P."/>
            <person name="Orias E."/>
        </authorList>
    </citation>
    <scope>NUCLEOTIDE SEQUENCE [LARGE SCALE GENOMIC DNA]</scope>
    <source>
        <strain evidence="4">SB210</strain>
    </source>
</reference>
<dbReference type="GO" id="GO:0006506">
    <property type="term" value="P:GPI anchor biosynthetic process"/>
    <property type="evidence" value="ECO:0007669"/>
    <property type="project" value="InterPro"/>
</dbReference>
<evidence type="ECO:0000313" key="4">
    <source>
        <dbReference type="Proteomes" id="UP000009168"/>
    </source>
</evidence>
<dbReference type="GO" id="GO:0046872">
    <property type="term" value="F:metal ion binding"/>
    <property type="evidence" value="ECO:0007669"/>
    <property type="project" value="InterPro"/>
</dbReference>
<dbReference type="RefSeq" id="XP_001019949.2">
    <property type="nucleotide sequence ID" value="XM_001019949.2"/>
</dbReference>